<dbReference type="AlphaFoldDB" id="A0A4Y7J6E9"/>
<dbReference type="OMA" id="NEMKVGY"/>
<organism evidence="2 3">
    <name type="scientific">Papaver somniferum</name>
    <name type="common">Opium poppy</name>
    <dbReference type="NCBI Taxonomy" id="3469"/>
    <lineage>
        <taxon>Eukaryota</taxon>
        <taxon>Viridiplantae</taxon>
        <taxon>Streptophyta</taxon>
        <taxon>Embryophyta</taxon>
        <taxon>Tracheophyta</taxon>
        <taxon>Spermatophyta</taxon>
        <taxon>Magnoliopsida</taxon>
        <taxon>Ranunculales</taxon>
        <taxon>Papaveraceae</taxon>
        <taxon>Papaveroideae</taxon>
        <taxon>Papaver</taxon>
    </lineage>
</organism>
<protein>
    <submittedName>
        <fullName evidence="2">Uncharacterized protein</fullName>
    </submittedName>
</protein>
<dbReference type="Gene3D" id="3.30.559.10">
    <property type="entry name" value="Chloramphenicol acetyltransferase-like domain"/>
    <property type="match status" value="2"/>
</dbReference>
<keyword evidence="3" id="KW-1185">Reference proteome</keyword>
<dbReference type="OrthoDB" id="1862401at2759"/>
<name>A0A4Y7J6E9_PAPSO</name>
<dbReference type="Gramene" id="RZC55630">
    <property type="protein sequence ID" value="RZC55630"/>
    <property type="gene ID" value="C5167_014483"/>
</dbReference>
<proteinExistence type="inferred from homology"/>
<dbReference type="Proteomes" id="UP000316621">
    <property type="component" value="Chromosome 3"/>
</dbReference>
<evidence type="ECO:0000313" key="2">
    <source>
        <dbReference type="EMBL" id="RZC55630.1"/>
    </source>
</evidence>
<dbReference type="PANTHER" id="PTHR31642">
    <property type="entry name" value="TRICHOTHECENE 3-O-ACETYLTRANSFERASE"/>
    <property type="match status" value="1"/>
</dbReference>
<gene>
    <name evidence="2" type="ORF">C5167_014483</name>
</gene>
<dbReference type="InterPro" id="IPR023213">
    <property type="entry name" value="CAT-like_dom_sf"/>
</dbReference>
<sequence>MVSSEVETLVYDRKLSSVVPAGVTEENMAKELSCMDKVMKLHYLRGVYFFPSSAVQGLNVTLFKEPMFRLLELYCATSGRIRKSETGRLFIKCNDSGVRIIEAKTDKTIDEWLEMQKDHYSVDNHLVSNQVLGPQLAFSPLVLIQFTWFKCGGLSVGFSWTHVLGDAFAASNFINMWGQGTAGNLPTKSLQRQPKQADQIQLSAEAEAQPLSVRRVEPVGDHWVAAINCRMETFSFQITASQLEDLQTKVASKNQAGKLPPFEALSAVIWQCIAKTREDIEQNVITICRDDFHNRDENVLKNNQMLSIVNADFSVADAEVSELAELIIKKSVEEKTLVEKTVEKDQGMSDFLVYGANLTFANLEDVGLYELELNGHKPTFANCSIHGVGSEGVVLVLPGPEPVKEGSGKGRTVTVTLQENQLAQLREELEHKWGII</sequence>
<comment type="similarity">
    <text evidence="1">Belongs to the plant acyltransferase family.</text>
</comment>
<dbReference type="GO" id="GO:0016747">
    <property type="term" value="F:acyltransferase activity, transferring groups other than amino-acyl groups"/>
    <property type="evidence" value="ECO:0007669"/>
    <property type="project" value="TreeGrafter"/>
</dbReference>
<evidence type="ECO:0000313" key="3">
    <source>
        <dbReference type="Proteomes" id="UP000316621"/>
    </source>
</evidence>
<dbReference type="STRING" id="3469.A0A4Y7J6E9"/>
<dbReference type="Pfam" id="PF02458">
    <property type="entry name" value="Transferase"/>
    <property type="match status" value="1"/>
</dbReference>
<accession>A0A4Y7J6E9</accession>
<evidence type="ECO:0000256" key="1">
    <source>
        <dbReference type="ARBA" id="ARBA00009861"/>
    </source>
</evidence>
<dbReference type="PANTHER" id="PTHR31642:SF115">
    <property type="entry name" value="PROTEIN ECERIFERUM 26-LIKE"/>
    <property type="match status" value="1"/>
</dbReference>
<dbReference type="InterPro" id="IPR050317">
    <property type="entry name" value="Plant_Fungal_Acyltransferase"/>
</dbReference>
<dbReference type="EMBL" id="CM010717">
    <property type="protein sequence ID" value="RZC55630.1"/>
    <property type="molecule type" value="Genomic_DNA"/>
</dbReference>
<reference evidence="2 3" key="1">
    <citation type="journal article" date="2018" name="Science">
        <title>The opium poppy genome and morphinan production.</title>
        <authorList>
            <person name="Guo L."/>
            <person name="Winzer T."/>
            <person name="Yang X."/>
            <person name="Li Y."/>
            <person name="Ning Z."/>
            <person name="He Z."/>
            <person name="Teodor R."/>
            <person name="Lu Y."/>
            <person name="Bowser T.A."/>
            <person name="Graham I.A."/>
            <person name="Ye K."/>
        </authorList>
    </citation>
    <scope>NUCLEOTIDE SEQUENCE [LARGE SCALE GENOMIC DNA]</scope>
    <source>
        <strain evidence="3">cv. HN1</strain>
        <tissue evidence="2">Leaves</tissue>
    </source>
</reference>